<protein>
    <recommendedName>
        <fullName evidence="4 14">Undecaprenyl-diphosphatase</fullName>
        <ecNumber evidence="3 14">3.6.1.27</ecNumber>
    </recommendedName>
    <alternativeName>
        <fullName evidence="12 14">Bacitracin resistance protein</fullName>
    </alternativeName>
    <alternativeName>
        <fullName evidence="11 14">Undecaprenyl pyrophosphate phosphatase</fullName>
    </alternativeName>
</protein>
<reference evidence="15 16" key="1">
    <citation type="submission" date="2017-01" db="EMBL/GenBank/DDBJ databases">
        <authorList>
            <person name="Mah S.A."/>
            <person name="Swanson W.J."/>
            <person name="Moy G.W."/>
            <person name="Vacquier V.D."/>
        </authorList>
    </citation>
    <scope>NUCLEOTIDE SEQUENCE [LARGE SCALE GENOMIC DNA]</scope>
    <source>
        <strain evidence="15 16">DSM 7027</strain>
    </source>
</reference>
<evidence type="ECO:0000256" key="4">
    <source>
        <dbReference type="ARBA" id="ARBA00021581"/>
    </source>
</evidence>
<dbReference type="RefSeq" id="WP_076460306.1">
    <property type="nucleotide sequence ID" value="NZ_FTMN01000001.1"/>
</dbReference>
<evidence type="ECO:0000256" key="3">
    <source>
        <dbReference type="ARBA" id="ARBA00012374"/>
    </source>
</evidence>
<keyword evidence="5 14" id="KW-1003">Cell membrane</keyword>
<keyword evidence="8 14" id="KW-1133">Transmembrane helix</keyword>
<feature type="transmembrane region" description="Helical" evidence="14">
    <location>
        <begin position="87"/>
        <end position="105"/>
    </location>
</feature>
<evidence type="ECO:0000313" key="16">
    <source>
        <dbReference type="Proteomes" id="UP000186895"/>
    </source>
</evidence>
<feature type="transmembrane region" description="Helical" evidence="14">
    <location>
        <begin position="43"/>
        <end position="62"/>
    </location>
</feature>
<evidence type="ECO:0000256" key="1">
    <source>
        <dbReference type="ARBA" id="ARBA00004651"/>
    </source>
</evidence>
<dbReference type="Pfam" id="PF02673">
    <property type="entry name" value="BacA"/>
    <property type="match status" value="1"/>
</dbReference>
<dbReference type="GO" id="GO:0009252">
    <property type="term" value="P:peptidoglycan biosynthetic process"/>
    <property type="evidence" value="ECO:0007669"/>
    <property type="project" value="UniProtKB-KW"/>
</dbReference>
<keyword evidence="14" id="KW-0133">Cell shape</keyword>
<keyword evidence="14" id="KW-0573">Peptidoglycan synthesis</keyword>
<dbReference type="GO" id="GO:0005886">
    <property type="term" value="C:plasma membrane"/>
    <property type="evidence" value="ECO:0007669"/>
    <property type="project" value="UniProtKB-SubCell"/>
</dbReference>
<gene>
    <name evidence="14" type="primary">uppP</name>
    <name evidence="15" type="ORF">SAMN05421647_101344</name>
</gene>
<dbReference type="PANTHER" id="PTHR30622:SF4">
    <property type="entry name" value="UNDECAPRENYL-DIPHOSPHATASE"/>
    <property type="match status" value="1"/>
</dbReference>
<name>A0A1N6NIK3_9GAMM</name>
<feature type="transmembrane region" description="Helical" evidence="14">
    <location>
        <begin position="111"/>
        <end position="133"/>
    </location>
</feature>
<keyword evidence="14" id="KW-0961">Cell wall biogenesis/degradation</keyword>
<feature type="transmembrane region" description="Helical" evidence="14">
    <location>
        <begin position="216"/>
        <end position="240"/>
    </location>
</feature>
<evidence type="ECO:0000313" key="15">
    <source>
        <dbReference type="EMBL" id="SIP91852.1"/>
    </source>
</evidence>
<evidence type="ECO:0000256" key="7">
    <source>
        <dbReference type="ARBA" id="ARBA00022801"/>
    </source>
</evidence>
<dbReference type="GO" id="GO:0046677">
    <property type="term" value="P:response to antibiotic"/>
    <property type="evidence" value="ECO:0007669"/>
    <property type="project" value="UniProtKB-UniRule"/>
</dbReference>
<sequence>MSPSEWLHTILLALVQGLTEFLPISSSAHLILPSQLLGWQDQGLAFDVGVHVGTLAAVMIYFRRDVRDLILAWLASLAGRHSSESRLAWLVALATIPAVVAGFLLNDAISHYGRSILVIAGTTLIFGVLLGWADARRTERHAMSNIGVKDAVLIGLAQAVALIPGTSRSGITITAALMLGYDRQSAARFSFLLSIPVILGAGMLKGQELLQSGTAAQWLPIAIGTLVAGLSALACIHLFLKWLDRIGMRPFVIYRLLLGLVLLAVYFLVPGGTA</sequence>
<keyword evidence="9 14" id="KW-0472">Membrane</keyword>
<comment type="miscellaneous">
    <text evidence="14">Bacitracin is thought to be involved in the inhibition of peptidoglycan synthesis by sequestering undecaprenyl diphosphate, thereby reducing the pool of lipid carrier available.</text>
</comment>
<dbReference type="Proteomes" id="UP000186895">
    <property type="component" value="Unassembled WGS sequence"/>
</dbReference>
<comment type="catalytic activity">
    <reaction evidence="13 14">
        <text>di-trans,octa-cis-undecaprenyl diphosphate + H2O = di-trans,octa-cis-undecaprenyl phosphate + phosphate + H(+)</text>
        <dbReference type="Rhea" id="RHEA:28094"/>
        <dbReference type="ChEBI" id="CHEBI:15377"/>
        <dbReference type="ChEBI" id="CHEBI:15378"/>
        <dbReference type="ChEBI" id="CHEBI:43474"/>
        <dbReference type="ChEBI" id="CHEBI:58405"/>
        <dbReference type="ChEBI" id="CHEBI:60392"/>
        <dbReference type="EC" id="3.6.1.27"/>
    </reaction>
</comment>
<dbReference type="GO" id="GO:0071555">
    <property type="term" value="P:cell wall organization"/>
    <property type="evidence" value="ECO:0007669"/>
    <property type="project" value="UniProtKB-KW"/>
</dbReference>
<feature type="transmembrane region" description="Helical" evidence="14">
    <location>
        <begin position="252"/>
        <end position="269"/>
    </location>
</feature>
<dbReference type="NCBIfam" id="NF001393">
    <property type="entry name" value="PRK00281.2-4"/>
    <property type="match status" value="1"/>
</dbReference>
<dbReference type="EC" id="3.6.1.27" evidence="3 14"/>
<dbReference type="HAMAP" id="MF_01006">
    <property type="entry name" value="Undec_diphosphatase"/>
    <property type="match status" value="1"/>
</dbReference>
<evidence type="ECO:0000256" key="6">
    <source>
        <dbReference type="ARBA" id="ARBA00022692"/>
    </source>
</evidence>
<keyword evidence="6 14" id="KW-0812">Transmembrane</keyword>
<feature type="transmembrane region" description="Helical" evidence="14">
    <location>
        <begin position="186"/>
        <end position="204"/>
    </location>
</feature>
<dbReference type="NCBIfam" id="TIGR00753">
    <property type="entry name" value="undec_PP_bacA"/>
    <property type="match status" value="1"/>
</dbReference>
<evidence type="ECO:0000256" key="11">
    <source>
        <dbReference type="ARBA" id="ARBA00032707"/>
    </source>
</evidence>
<dbReference type="GO" id="GO:0008360">
    <property type="term" value="P:regulation of cell shape"/>
    <property type="evidence" value="ECO:0007669"/>
    <property type="project" value="UniProtKB-KW"/>
</dbReference>
<comment type="subcellular location">
    <subcellularLocation>
        <location evidence="1 14">Cell membrane</location>
        <topology evidence="1 14">Multi-pass membrane protein</topology>
    </subcellularLocation>
</comment>
<comment type="function">
    <text evidence="14">Catalyzes the dephosphorylation of undecaprenyl diphosphate (UPP). Confers resistance to bacitracin.</text>
</comment>
<dbReference type="InterPro" id="IPR003824">
    <property type="entry name" value="UppP"/>
</dbReference>
<keyword evidence="10 14" id="KW-0046">Antibiotic resistance</keyword>
<dbReference type="AlphaFoldDB" id="A0A1N6NIK3"/>
<dbReference type="EMBL" id="FTMN01000001">
    <property type="protein sequence ID" value="SIP91852.1"/>
    <property type="molecule type" value="Genomic_DNA"/>
</dbReference>
<evidence type="ECO:0000256" key="8">
    <source>
        <dbReference type="ARBA" id="ARBA00022989"/>
    </source>
</evidence>
<evidence type="ECO:0000256" key="12">
    <source>
        <dbReference type="ARBA" id="ARBA00032932"/>
    </source>
</evidence>
<dbReference type="GO" id="GO:0050380">
    <property type="term" value="F:undecaprenyl-diphosphatase activity"/>
    <property type="evidence" value="ECO:0007669"/>
    <property type="project" value="UniProtKB-UniRule"/>
</dbReference>
<organism evidence="15 16">
    <name type="scientific">Marinobacterium stanieri</name>
    <dbReference type="NCBI Taxonomy" id="49186"/>
    <lineage>
        <taxon>Bacteria</taxon>
        <taxon>Pseudomonadati</taxon>
        <taxon>Pseudomonadota</taxon>
        <taxon>Gammaproteobacteria</taxon>
        <taxon>Oceanospirillales</taxon>
        <taxon>Oceanospirillaceae</taxon>
        <taxon>Marinobacterium</taxon>
    </lineage>
</organism>
<accession>A0A1N6NIK3</accession>
<evidence type="ECO:0000256" key="2">
    <source>
        <dbReference type="ARBA" id="ARBA00010621"/>
    </source>
</evidence>
<proteinExistence type="inferred from homology"/>
<comment type="similarity">
    <text evidence="2 14">Belongs to the UppP family.</text>
</comment>
<evidence type="ECO:0000256" key="9">
    <source>
        <dbReference type="ARBA" id="ARBA00023136"/>
    </source>
</evidence>
<dbReference type="PANTHER" id="PTHR30622">
    <property type="entry name" value="UNDECAPRENYL-DIPHOSPHATASE"/>
    <property type="match status" value="1"/>
</dbReference>
<evidence type="ECO:0000256" key="10">
    <source>
        <dbReference type="ARBA" id="ARBA00023251"/>
    </source>
</evidence>
<dbReference type="STRING" id="49186.SAMN05421647_101344"/>
<evidence type="ECO:0000256" key="14">
    <source>
        <dbReference type="HAMAP-Rule" id="MF_01006"/>
    </source>
</evidence>
<dbReference type="eggNOG" id="COG1968">
    <property type="taxonomic scope" value="Bacteria"/>
</dbReference>
<evidence type="ECO:0000256" key="5">
    <source>
        <dbReference type="ARBA" id="ARBA00022475"/>
    </source>
</evidence>
<keyword evidence="7 14" id="KW-0378">Hydrolase</keyword>
<keyword evidence="16" id="KW-1185">Reference proteome</keyword>
<evidence type="ECO:0000256" key="13">
    <source>
        <dbReference type="ARBA" id="ARBA00047594"/>
    </source>
</evidence>